<dbReference type="InterPro" id="IPR008265">
    <property type="entry name" value="Lipase_GDSL_AS"/>
</dbReference>
<dbReference type="InterPro" id="IPR051532">
    <property type="entry name" value="Ester_Hydrolysis_Enzymes"/>
</dbReference>
<dbReference type="Proteomes" id="UP000241848">
    <property type="component" value="Unassembled WGS sequence"/>
</dbReference>
<dbReference type="EMBL" id="PXYV01000057">
    <property type="protein sequence ID" value="PSR20582.1"/>
    <property type="molecule type" value="Genomic_DNA"/>
</dbReference>
<dbReference type="SUPFAM" id="SSF52266">
    <property type="entry name" value="SGNH hydrolase"/>
    <property type="match status" value="1"/>
</dbReference>
<gene>
    <name evidence="2" type="ORF">C7B45_14345</name>
</gene>
<dbReference type="InterPro" id="IPR013830">
    <property type="entry name" value="SGNH_hydro"/>
</dbReference>
<dbReference type="PROSITE" id="PS01098">
    <property type="entry name" value="LIPASE_GDSL_SER"/>
    <property type="match status" value="1"/>
</dbReference>
<proteinExistence type="predicted"/>
<comment type="caution">
    <text evidence="2">The sequence shown here is derived from an EMBL/GenBank/DDBJ whole genome shotgun (WGS) entry which is preliminary data.</text>
</comment>
<dbReference type="InterPro" id="IPR036514">
    <property type="entry name" value="SGNH_hydro_sf"/>
</dbReference>
<dbReference type="GO" id="GO:0016298">
    <property type="term" value="F:lipase activity"/>
    <property type="evidence" value="ECO:0007669"/>
    <property type="project" value="InterPro"/>
</dbReference>
<reference evidence="2 3" key="1">
    <citation type="journal article" date="2014" name="BMC Genomics">
        <title>Comparison of environmental and isolate Sulfobacillus genomes reveals diverse carbon, sulfur, nitrogen, and hydrogen metabolisms.</title>
        <authorList>
            <person name="Justice N.B."/>
            <person name="Norman A."/>
            <person name="Brown C.T."/>
            <person name="Singh A."/>
            <person name="Thomas B.C."/>
            <person name="Banfield J.F."/>
        </authorList>
    </citation>
    <scope>NUCLEOTIDE SEQUENCE [LARGE SCALE GENOMIC DNA]</scope>
    <source>
        <strain evidence="2">AMDSBA3</strain>
    </source>
</reference>
<dbReference type="GO" id="GO:0006629">
    <property type="term" value="P:lipid metabolic process"/>
    <property type="evidence" value="ECO:0007669"/>
    <property type="project" value="InterPro"/>
</dbReference>
<evidence type="ECO:0000313" key="2">
    <source>
        <dbReference type="EMBL" id="PSR20582.1"/>
    </source>
</evidence>
<dbReference type="Pfam" id="PF13472">
    <property type="entry name" value="Lipase_GDSL_2"/>
    <property type="match status" value="1"/>
</dbReference>
<evidence type="ECO:0000313" key="3">
    <source>
        <dbReference type="Proteomes" id="UP000241848"/>
    </source>
</evidence>
<protein>
    <submittedName>
        <fullName evidence="2">GDSL family lipase</fullName>
    </submittedName>
</protein>
<accession>A0A2T2WEB2</accession>
<feature type="domain" description="SGNH hydrolase-type esterase" evidence="1">
    <location>
        <begin position="10"/>
        <end position="196"/>
    </location>
</feature>
<dbReference type="CDD" id="cd01834">
    <property type="entry name" value="SGNH_hydrolase_like_2"/>
    <property type="match status" value="1"/>
</dbReference>
<evidence type="ECO:0000259" key="1">
    <source>
        <dbReference type="Pfam" id="PF13472"/>
    </source>
</evidence>
<sequence>MQRGDRLVMVGDSITDAGRERPVGRAPHGLGCGYVGLVHAMLASERAWSGIEVINLGVSGDTSRDVRQRWHEVLDLGPTWITLMIGVNDVWRQFDRPDAPESAVTLDQYRAFLEEMVISAKDSVKGLCLLTPFYLDLDRSHPMRKMVDTYREAMTGIAYAHGVLHCDTQMMFDRSMDEIPPETLSSDGVHPTLLGHYLLAKHVLTTMQDADWL</sequence>
<name>A0A2T2WEB2_9FIRM</name>
<dbReference type="AlphaFoldDB" id="A0A2T2WEB2"/>
<dbReference type="PANTHER" id="PTHR30383">
    <property type="entry name" value="THIOESTERASE 1/PROTEASE 1/LYSOPHOSPHOLIPASE L1"/>
    <property type="match status" value="1"/>
</dbReference>
<organism evidence="2 3">
    <name type="scientific">Sulfobacillus acidophilus</name>
    <dbReference type="NCBI Taxonomy" id="53633"/>
    <lineage>
        <taxon>Bacteria</taxon>
        <taxon>Bacillati</taxon>
        <taxon>Bacillota</taxon>
        <taxon>Clostridia</taxon>
        <taxon>Eubacteriales</taxon>
        <taxon>Clostridiales Family XVII. Incertae Sedis</taxon>
        <taxon>Sulfobacillus</taxon>
    </lineage>
</organism>
<dbReference type="Gene3D" id="3.40.50.1110">
    <property type="entry name" value="SGNH hydrolase"/>
    <property type="match status" value="1"/>
</dbReference>